<protein>
    <submittedName>
        <fullName evidence="1">Uncharacterized protein</fullName>
    </submittedName>
</protein>
<accession>A0ABT3TWE5</accession>
<organism evidence="1 2">
    <name type="scientific">Streptomyces beihaiensis</name>
    <dbReference type="NCBI Taxonomy" id="2984495"/>
    <lineage>
        <taxon>Bacteria</taxon>
        <taxon>Bacillati</taxon>
        <taxon>Actinomycetota</taxon>
        <taxon>Actinomycetes</taxon>
        <taxon>Kitasatosporales</taxon>
        <taxon>Streptomycetaceae</taxon>
        <taxon>Streptomyces</taxon>
    </lineage>
</organism>
<proteinExistence type="predicted"/>
<evidence type="ECO:0000313" key="2">
    <source>
        <dbReference type="Proteomes" id="UP001163064"/>
    </source>
</evidence>
<name>A0ABT3TWE5_9ACTN</name>
<dbReference type="EMBL" id="JAPHNL010000157">
    <property type="protein sequence ID" value="MCX3061110.1"/>
    <property type="molecule type" value="Genomic_DNA"/>
</dbReference>
<sequence>MGLIYGYDIYLRPRNVVRALANLAQLAPPKRAVPRLEVSLPGGDRTILPFTSHFESEPVDCSAGDTFELDMSLMFDADDALREYAQTYGPDLEADGRVQIGYIYATVRFESFLHPAYASLECWAATSAMSRLFASSANIRKTFTDLTADSSGVCCLFDTGDGAPEQVCWLNGEPTQEIVSGPRFPDRQALVATWPTPRSEYGAPSD</sequence>
<reference evidence="1" key="1">
    <citation type="submission" date="2022-10" db="EMBL/GenBank/DDBJ databases">
        <title>Streptomyces beihaiensis sp. nov., a chitin degrading actinobacterium, isolated from shrimp pond soil.</title>
        <authorList>
            <person name="Xie J."/>
            <person name="Shen N."/>
        </authorList>
    </citation>
    <scope>NUCLEOTIDE SEQUENCE</scope>
    <source>
        <strain evidence="1">GXMU-J5</strain>
    </source>
</reference>
<comment type="caution">
    <text evidence="1">The sequence shown here is derived from an EMBL/GenBank/DDBJ whole genome shotgun (WGS) entry which is preliminary data.</text>
</comment>
<dbReference type="RefSeq" id="WP_266600205.1">
    <property type="nucleotide sequence ID" value="NZ_JAPHNL010000157.1"/>
</dbReference>
<dbReference type="Proteomes" id="UP001163064">
    <property type="component" value="Unassembled WGS sequence"/>
</dbReference>
<keyword evidence="2" id="KW-1185">Reference proteome</keyword>
<evidence type="ECO:0000313" key="1">
    <source>
        <dbReference type="EMBL" id="MCX3061110.1"/>
    </source>
</evidence>
<gene>
    <name evidence="1" type="ORF">OFY01_15345</name>
</gene>